<dbReference type="InterPro" id="IPR032466">
    <property type="entry name" value="Metal_Hydrolase"/>
</dbReference>
<gene>
    <name evidence="3" type="ORF">BN869_000003690_1</name>
</gene>
<keyword evidence="2" id="KW-0378">Hydrolase</keyword>
<keyword evidence="2" id="KW-0482">Metalloprotease</keyword>
<proteinExistence type="inferred from homology"/>
<dbReference type="InterPro" id="IPR008257">
    <property type="entry name" value="Pept_M19"/>
</dbReference>
<dbReference type="EMBL" id="CDPU01000008">
    <property type="protein sequence ID" value="CEO47635.1"/>
    <property type="molecule type" value="Genomic_DNA"/>
</dbReference>
<comment type="cofactor">
    <cofactor evidence="2">
        <name>Zn(2+)</name>
        <dbReference type="ChEBI" id="CHEBI:29105"/>
    </cofactor>
</comment>
<protein>
    <recommendedName>
        <fullName evidence="2">Dipeptidase</fullName>
        <ecNumber evidence="2">3.4.13.19</ecNumber>
    </recommendedName>
</protein>
<dbReference type="AlphaFoldDB" id="A0A0B7JYB1"/>
<keyword evidence="2" id="KW-0479">Metal-binding</keyword>
<dbReference type="Pfam" id="PF01244">
    <property type="entry name" value="Peptidase_M19"/>
    <property type="match status" value="1"/>
</dbReference>
<dbReference type="PANTHER" id="PTHR10443">
    <property type="entry name" value="MICROSOMAL DIPEPTIDASE"/>
    <property type="match status" value="1"/>
</dbReference>
<organism evidence="3">
    <name type="scientific">Bionectria ochroleuca</name>
    <name type="common">Gliocladium roseum</name>
    <dbReference type="NCBI Taxonomy" id="29856"/>
    <lineage>
        <taxon>Eukaryota</taxon>
        <taxon>Fungi</taxon>
        <taxon>Dikarya</taxon>
        <taxon>Ascomycota</taxon>
        <taxon>Pezizomycotina</taxon>
        <taxon>Sordariomycetes</taxon>
        <taxon>Hypocreomycetidae</taxon>
        <taxon>Hypocreales</taxon>
        <taxon>Bionectriaceae</taxon>
        <taxon>Clonostachys</taxon>
    </lineage>
</organism>
<dbReference type="Gene3D" id="3.20.20.140">
    <property type="entry name" value="Metal-dependent hydrolases"/>
    <property type="match status" value="1"/>
</dbReference>
<accession>A0A0B7JYB1</accession>
<comment type="catalytic activity">
    <reaction evidence="2">
        <text>an L-aminoacyl-L-amino acid + H2O = 2 an L-alpha-amino acid</text>
        <dbReference type="Rhea" id="RHEA:48940"/>
        <dbReference type="ChEBI" id="CHEBI:15377"/>
        <dbReference type="ChEBI" id="CHEBI:59869"/>
        <dbReference type="ChEBI" id="CHEBI:77460"/>
        <dbReference type="EC" id="3.4.13.19"/>
    </reaction>
</comment>
<keyword evidence="2" id="KW-0645">Protease</keyword>
<evidence type="ECO:0000256" key="1">
    <source>
        <dbReference type="ARBA" id="ARBA00022997"/>
    </source>
</evidence>
<dbReference type="PANTHER" id="PTHR10443:SF12">
    <property type="entry name" value="DIPEPTIDASE"/>
    <property type="match status" value="1"/>
</dbReference>
<keyword evidence="2" id="KW-0862">Zinc</keyword>
<evidence type="ECO:0000313" key="3">
    <source>
        <dbReference type="EMBL" id="CEO47635.1"/>
    </source>
</evidence>
<dbReference type="EC" id="3.4.13.19" evidence="2"/>
<dbReference type="GO" id="GO:0006508">
    <property type="term" value="P:proteolysis"/>
    <property type="evidence" value="ECO:0007669"/>
    <property type="project" value="UniProtKB-KW"/>
</dbReference>
<comment type="similarity">
    <text evidence="2">Belongs to the metallo-dependent hydrolases superfamily. Peptidase M19 family.</text>
</comment>
<dbReference type="SUPFAM" id="SSF51556">
    <property type="entry name" value="Metallo-dependent hydrolases"/>
    <property type="match status" value="1"/>
</dbReference>
<dbReference type="GO" id="GO:0046872">
    <property type="term" value="F:metal ion binding"/>
    <property type="evidence" value="ECO:0007669"/>
    <property type="project" value="UniProtKB-UniRule"/>
</dbReference>
<keyword evidence="1 2" id="KW-0224">Dipeptidase</keyword>
<dbReference type="PROSITE" id="PS51365">
    <property type="entry name" value="RENAL_DIPEPTIDASE_2"/>
    <property type="match status" value="1"/>
</dbReference>
<evidence type="ECO:0000256" key="2">
    <source>
        <dbReference type="RuleBase" id="RU341113"/>
    </source>
</evidence>
<reference evidence="3" key="1">
    <citation type="submission" date="2015-01" db="EMBL/GenBank/DDBJ databases">
        <authorList>
            <person name="Durling Mikael"/>
        </authorList>
    </citation>
    <scope>NUCLEOTIDE SEQUENCE</scope>
</reference>
<dbReference type="GO" id="GO:0070573">
    <property type="term" value="F:metallodipeptidase activity"/>
    <property type="evidence" value="ECO:0007669"/>
    <property type="project" value="InterPro"/>
</dbReference>
<name>A0A0B7JYB1_BIOOC</name>
<sequence length="457" mass="50477">MFSTKKGQCLEAGEAAQEEQRRLRIKPKTLIISALLMIASFALLHRPISHCYHRVSHHAHKSRSANERARVVLSKTPLIDGHVDLAVLIRVMYKNQIDNDDWKHKFANGPFPGDLDIKRLREGLSGGAFWSVYSPCPQNGTDLSDENEWKAVQFTYDQIDLTNRIHDLFPDDFSPSQGITVDTAISAFQQGKLISPIGVEGLHQIGNKVSNLRRFHAMGARYITLSHNCHNKFADAALEENPMRKATPLHNGVSLEGRKLINEMNRVGLIVDLSHTSEQTMVDVLGGGEGWAGSKAPVMYSHSSAFAICPHPRNVPDHVLELVKARNSVVLVNIAPDFIACRDVGAENGLPITVPEESDLGRVVEHIMYIGDLIGYDHVGIGTDLDGIPSRPTGFEDVTKYPDLVAELLRRGVSETDAGKIVGGNILRVWRDVEKVSAKMQAAGEPALEDPDGYEHY</sequence>
<dbReference type="CDD" id="cd01301">
    <property type="entry name" value="rDP_like"/>
    <property type="match status" value="1"/>
</dbReference>